<protein>
    <recommendedName>
        <fullName evidence="3">Methyltransferase domain-containing protein</fullName>
    </recommendedName>
</protein>
<keyword evidence="1" id="KW-0489">Methyltransferase</keyword>
<keyword evidence="2" id="KW-0808">Transferase</keyword>
<dbReference type="Pfam" id="PF13649">
    <property type="entry name" value="Methyltransf_25"/>
    <property type="match status" value="1"/>
</dbReference>
<dbReference type="InterPro" id="IPR029063">
    <property type="entry name" value="SAM-dependent_MTases_sf"/>
</dbReference>
<sequence>MQQYDRIGTLYAEMKETSAFCAADRYTLLSAVEAHGAGPEAGALDVACGHGDITRLLAARGTSPVVGVDISAEMVRLAREYEEREPLGIEYHVGDAAELPLLGRFGVATASYLFNYAPTRDALRVMFERVRANLAEDGVLLALVPNAGRFLDADHGAVDARLVERVEGGEAPLMRMEFLTDPPVPFAYYQWEPEEYERAAYAAGFTRVRQQPARTPPPCARWDAAFWAAYQRAPRSTLLACS</sequence>
<dbReference type="SUPFAM" id="SSF53335">
    <property type="entry name" value="S-adenosyl-L-methionine-dependent methyltransferases"/>
    <property type="match status" value="1"/>
</dbReference>
<evidence type="ECO:0000313" key="5">
    <source>
        <dbReference type="Proteomes" id="UP001500016"/>
    </source>
</evidence>
<name>A0ABP5IDV8_9ACTN</name>
<reference evidence="5" key="1">
    <citation type="journal article" date="2019" name="Int. J. Syst. Evol. Microbiol.">
        <title>The Global Catalogue of Microorganisms (GCM) 10K type strain sequencing project: providing services to taxonomists for standard genome sequencing and annotation.</title>
        <authorList>
            <consortium name="The Broad Institute Genomics Platform"/>
            <consortium name="The Broad Institute Genome Sequencing Center for Infectious Disease"/>
            <person name="Wu L."/>
            <person name="Ma J."/>
        </authorList>
    </citation>
    <scope>NUCLEOTIDE SEQUENCE [LARGE SCALE GENOMIC DNA]</scope>
    <source>
        <strain evidence="5">JCM 15478</strain>
    </source>
</reference>
<dbReference type="CDD" id="cd02440">
    <property type="entry name" value="AdoMet_MTases"/>
    <property type="match status" value="1"/>
</dbReference>
<keyword evidence="5" id="KW-1185">Reference proteome</keyword>
<comment type="caution">
    <text evidence="4">The sequence shown here is derived from an EMBL/GenBank/DDBJ whole genome shotgun (WGS) entry which is preliminary data.</text>
</comment>
<dbReference type="PANTHER" id="PTHR43861:SF1">
    <property type="entry name" value="TRANS-ACONITATE 2-METHYLTRANSFERASE"/>
    <property type="match status" value="1"/>
</dbReference>
<evidence type="ECO:0000313" key="4">
    <source>
        <dbReference type="EMBL" id="GAA2097245.1"/>
    </source>
</evidence>
<dbReference type="RefSeq" id="WP_344533689.1">
    <property type="nucleotide sequence ID" value="NZ_BAAAPE010000016.1"/>
</dbReference>
<accession>A0ABP5IDV8</accession>
<evidence type="ECO:0000256" key="2">
    <source>
        <dbReference type="ARBA" id="ARBA00022679"/>
    </source>
</evidence>
<organism evidence="4 5">
    <name type="scientific">Streptomyces albiaxialis</name>
    <dbReference type="NCBI Taxonomy" id="329523"/>
    <lineage>
        <taxon>Bacteria</taxon>
        <taxon>Bacillati</taxon>
        <taxon>Actinomycetota</taxon>
        <taxon>Actinomycetes</taxon>
        <taxon>Kitasatosporales</taxon>
        <taxon>Streptomycetaceae</taxon>
        <taxon>Streptomyces</taxon>
    </lineage>
</organism>
<dbReference type="EMBL" id="BAAAPE010000016">
    <property type="protein sequence ID" value="GAA2097245.1"/>
    <property type="molecule type" value="Genomic_DNA"/>
</dbReference>
<dbReference type="Proteomes" id="UP001500016">
    <property type="component" value="Unassembled WGS sequence"/>
</dbReference>
<evidence type="ECO:0000259" key="3">
    <source>
        <dbReference type="Pfam" id="PF13649"/>
    </source>
</evidence>
<dbReference type="PANTHER" id="PTHR43861">
    <property type="entry name" value="TRANS-ACONITATE 2-METHYLTRANSFERASE-RELATED"/>
    <property type="match status" value="1"/>
</dbReference>
<dbReference type="Gene3D" id="3.40.50.150">
    <property type="entry name" value="Vaccinia Virus protein VP39"/>
    <property type="match status" value="1"/>
</dbReference>
<evidence type="ECO:0000256" key="1">
    <source>
        <dbReference type="ARBA" id="ARBA00022603"/>
    </source>
</evidence>
<dbReference type="InterPro" id="IPR041698">
    <property type="entry name" value="Methyltransf_25"/>
</dbReference>
<proteinExistence type="predicted"/>
<feature type="domain" description="Methyltransferase" evidence="3">
    <location>
        <begin position="44"/>
        <end position="138"/>
    </location>
</feature>
<gene>
    <name evidence="4" type="ORF">GCM10009801_67440</name>
</gene>